<evidence type="ECO:0000256" key="1">
    <source>
        <dbReference type="SAM" id="Phobius"/>
    </source>
</evidence>
<dbReference type="AlphaFoldDB" id="A0A444MUF5"/>
<dbReference type="EMBL" id="SBIW01000001">
    <property type="protein sequence ID" value="RWY57274.1"/>
    <property type="molecule type" value="Genomic_DNA"/>
</dbReference>
<organism evidence="2 3">
    <name type="scientific">Mucilaginibacter gilvus</name>
    <dbReference type="NCBI Taxonomy" id="2305909"/>
    <lineage>
        <taxon>Bacteria</taxon>
        <taxon>Pseudomonadati</taxon>
        <taxon>Bacteroidota</taxon>
        <taxon>Sphingobacteriia</taxon>
        <taxon>Sphingobacteriales</taxon>
        <taxon>Sphingobacteriaceae</taxon>
        <taxon>Mucilaginibacter</taxon>
    </lineage>
</organism>
<keyword evidence="1" id="KW-1133">Transmembrane helix</keyword>
<dbReference type="Proteomes" id="UP000286701">
    <property type="component" value="Unassembled WGS sequence"/>
</dbReference>
<sequence length="73" mass="8458">MNTPSNHESGFRPQLSRIIYVVICLGLLIIFIFPLLILLLFNLHIKPFTFTVRKQSVTNGRRLAYFKLADPLQ</sequence>
<feature type="transmembrane region" description="Helical" evidence="1">
    <location>
        <begin position="18"/>
        <end position="41"/>
    </location>
</feature>
<evidence type="ECO:0000313" key="2">
    <source>
        <dbReference type="EMBL" id="RWY57274.1"/>
    </source>
</evidence>
<comment type="caution">
    <text evidence="2">The sequence shown here is derived from an EMBL/GenBank/DDBJ whole genome shotgun (WGS) entry which is preliminary data.</text>
</comment>
<proteinExistence type="predicted"/>
<keyword evidence="3" id="KW-1185">Reference proteome</keyword>
<keyword evidence="1" id="KW-0812">Transmembrane</keyword>
<gene>
    <name evidence="2" type="ORF">EPL05_01715</name>
</gene>
<evidence type="ECO:0000313" key="3">
    <source>
        <dbReference type="Proteomes" id="UP000286701"/>
    </source>
</evidence>
<dbReference type="RefSeq" id="WP_128531780.1">
    <property type="nucleotide sequence ID" value="NZ_SBIW01000001.1"/>
</dbReference>
<name>A0A444MUF5_9SPHI</name>
<reference evidence="2 3" key="1">
    <citation type="submission" date="2019-01" db="EMBL/GenBank/DDBJ databases">
        <title>Mucilaginibacter antarcticum sp. nov., isolated from antarctic soil.</title>
        <authorList>
            <person name="Yan Y.-Q."/>
            <person name="Du Z.-J."/>
        </authorList>
    </citation>
    <scope>NUCLEOTIDE SEQUENCE [LARGE SCALE GENOMIC DNA]</scope>
    <source>
        <strain evidence="2 3">F01003</strain>
    </source>
</reference>
<keyword evidence="1" id="KW-0472">Membrane</keyword>
<protein>
    <submittedName>
        <fullName evidence="2">Uncharacterized protein</fullName>
    </submittedName>
</protein>
<accession>A0A444MUF5</accession>